<feature type="transmembrane region" description="Helical" evidence="1">
    <location>
        <begin position="16"/>
        <end position="39"/>
    </location>
</feature>
<dbReference type="CDD" id="cd03498">
    <property type="entry name" value="SQR_TypeB_2_TM"/>
    <property type="match status" value="1"/>
</dbReference>
<protein>
    <submittedName>
        <fullName evidence="2">Succinate dehydrogenase cytochrome b subunit</fullName>
    </submittedName>
</protein>
<name>A0A2M9Y0U1_9LEPT</name>
<dbReference type="Proteomes" id="UP000297891">
    <property type="component" value="Unassembled WGS sequence"/>
</dbReference>
<feature type="transmembrane region" description="Helical" evidence="1">
    <location>
        <begin position="206"/>
        <end position="228"/>
    </location>
</feature>
<keyword evidence="1" id="KW-0472">Membrane</keyword>
<keyword evidence="1" id="KW-1133">Transmembrane helix</keyword>
<comment type="caution">
    <text evidence="2">The sequence shown here is derived from an EMBL/GenBank/DDBJ whole genome shotgun (WGS) entry which is preliminary data.</text>
</comment>
<dbReference type="RefSeq" id="WP_100790543.1">
    <property type="nucleotide sequence ID" value="NZ_NPDQ01000004.1"/>
</dbReference>
<dbReference type="SUPFAM" id="SSF81343">
    <property type="entry name" value="Fumarate reductase respiratory complex transmembrane subunits"/>
    <property type="match status" value="1"/>
</dbReference>
<dbReference type="InterPro" id="IPR034804">
    <property type="entry name" value="SQR/QFR_C/D"/>
</dbReference>
<sequence>MTLSLDFFRSSIGKKIIMAITGFIWFGFVILHMVGNLQVFQGPEKLNTYAKFLKDLGPLLWVARIGLIVAFFGHVCTAILLKFENGSARPVSYAKGSTIQASLASRTMAYSGLLLLTFLVYHLAHFTLGITNPEHYSFEYILKNGDVVHDVYAMVILGFQDPIISGTYIVFMVFLALHFSHALGSMFQTLGILAPKHNPTIQKLSTGLGLIIFLGNCSMPISILLGYVR</sequence>
<dbReference type="Gene3D" id="1.20.1300.10">
    <property type="entry name" value="Fumarate reductase/succinate dehydrogenase, transmembrane subunit"/>
    <property type="match status" value="1"/>
</dbReference>
<proteinExistence type="predicted"/>
<keyword evidence="3" id="KW-1185">Reference proteome</keyword>
<dbReference type="GO" id="GO:0016020">
    <property type="term" value="C:membrane"/>
    <property type="evidence" value="ECO:0007669"/>
    <property type="project" value="InterPro"/>
</dbReference>
<dbReference type="InterPro" id="IPR011138">
    <property type="entry name" value="Cytochrome_b-558"/>
</dbReference>
<accession>A0A2M9Y0U1</accession>
<dbReference type="OrthoDB" id="9802842at2"/>
<organism evidence="2 3">
    <name type="scientific">Leptospira brenneri</name>
    <dbReference type="NCBI Taxonomy" id="2023182"/>
    <lineage>
        <taxon>Bacteria</taxon>
        <taxon>Pseudomonadati</taxon>
        <taxon>Spirochaetota</taxon>
        <taxon>Spirochaetia</taxon>
        <taxon>Leptospirales</taxon>
        <taxon>Leptospiraceae</taxon>
        <taxon>Leptospira</taxon>
    </lineage>
</organism>
<feature type="transmembrane region" description="Helical" evidence="1">
    <location>
        <begin position="168"/>
        <end position="194"/>
    </location>
</feature>
<evidence type="ECO:0000313" key="3">
    <source>
        <dbReference type="Proteomes" id="UP000297891"/>
    </source>
</evidence>
<evidence type="ECO:0000313" key="2">
    <source>
        <dbReference type="EMBL" id="TGK91695.1"/>
    </source>
</evidence>
<keyword evidence="1" id="KW-0812">Transmembrane</keyword>
<feature type="transmembrane region" description="Helical" evidence="1">
    <location>
        <begin position="103"/>
        <end position="124"/>
    </location>
</feature>
<dbReference type="EMBL" id="RQFP01000014">
    <property type="protein sequence ID" value="TGK91695.1"/>
    <property type="molecule type" value="Genomic_DNA"/>
</dbReference>
<reference evidence="2" key="1">
    <citation type="journal article" date="2019" name="PLoS Negl. Trop. Dis.">
        <title>Revisiting the worldwide diversity of Leptospira species in the environment.</title>
        <authorList>
            <person name="Vincent A.T."/>
            <person name="Schiettekatte O."/>
            <person name="Bourhy P."/>
            <person name="Veyrier F.J."/>
            <person name="Picardeau M."/>
        </authorList>
    </citation>
    <scope>NUCLEOTIDE SEQUENCE [LARGE SCALE GENOMIC DNA]</scope>
    <source>
        <strain evidence="2">201800277</strain>
    </source>
</reference>
<dbReference type="AlphaFoldDB" id="A0A2M9Y0U1"/>
<feature type="transmembrane region" description="Helical" evidence="1">
    <location>
        <begin position="59"/>
        <end position="83"/>
    </location>
</feature>
<evidence type="ECO:0000256" key="1">
    <source>
        <dbReference type="SAM" id="Phobius"/>
    </source>
</evidence>
<gene>
    <name evidence="2" type="ORF">EHQ30_15975</name>
</gene>
<dbReference type="NCBIfam" id="TIGR02046">
    <property type="entry name" value="sdhC_b558_fam"/>
    <property type="match status" value="1"/>
</dbReference>